<comment type="caution">
    <text evidence="2">The sequence shown here is derived from an EMBL/GenBank/DDBJ whole genome shotgun (WGS) entry which is preliminary data.</text>
</comment>
<reference evidence="2 3" key="1">
    <citation type="submission" date="2017-11" db="EMBL/GenBank/DDBJ databases">
        <title>Draft genome sequence of magnetotactic bacterium Magnetospirillum kuznetsovii LBB-42.</title>
        <authorList>
            <person name="Grouzdev D.S."/>
            <person name="Rysina M.S."/>
            <person name="Baslerov R.V."/>
            <person name="Koziaeva V."/>
        </authorList>
    </citation>
    <scope>NUCLEOTIDE SEQUENCE [LARGE SCALE GENOMIC DNA]</scope>
    <source>
        <strain evidence="2 3">LBB-42</strain>
    </source>
</reference>
<keyword evidence="1" id="KW-0472">Membrane</keyword>
<feature type="transmembrane region" description="Helical" evidence="1">
    <location>
        <begin position="148"/>
        <end position="170"/>
    </location>
</feature>
<proteinExistence type="predicted"/>
<dbReference type="EMBL" id="PGTO01000016">
    <property type="protein sequence ID" value="RAU20814.1"/>
    <property type="molecule type" value="Genomic_DNA"/>
</dbReference>
<sequence length="177" mass="18600">MILAVLGAAYPLMVYLLLGRVPALAIVMMALALVGARLGVVRGAAATRFLVPILIAVAVATGGLALADATLAALAYPILMSLGMAAAFGFSLRDGPSLIELFASLTNPDPSPSARRYMRKLTMVWTAFLVANAMISGLTLAWGDTVIWALYNGLISYILMGALFVGDVLVRRRLTSS</sequence>
<keyword evidence="1" id="KW-1133">Transmembrane helix</keyword>
<keyword evidence="1" id="KW-0812">Transmembrane</keyword>
<evidence type="ECO:0008006" key="4">
    <source>
        <dbReference type="Google" id="ProtNLM"/>
    </source>
</evidence>
<name>A0A364NUR0_9PROT</name>
<dbReference type="AlphaFoldDB" id="A0A364NUR0"/>
<feature type="transmembrane region" description="Helical" evidence="1">
    <location>
        <begin position="46"/>
        <end position="67"/>
    </location>
</feature>
<dbReference type="Proteomes" id="UP000251075">
    <property type="component" value="Unassembled WGS sequence"/>
</dbReference>
<organism evidence="2 3">
    <name type="scientific">Paramagnetospirillum kuznetsovii</name>
    <dbReference type="NCBI Taxonomy" id="2053833"/>
    <lineage>
        <taxon>Bacteria</taxon>
        <taxon>Pseudomonadati</taxon>
        <taxon>Pseudomonadota</taxon>
        <taxon>Alphaproteobacteria</taxon>
        <taxon>Rhodospirillales</taxon>
        <taxon>Magnetospirillaceae</taxon>
        <taxon>Paramagnetospirillum</taxon>
    </lineage>
</organism>
<feature type="transmembrane region" description="Helical" evidence="1">
    <location>
        <begin position="121"/>
        <end position="142"/>
    </location>
</feature>
<protein>
    <recommendedName>
        <fullName evidence="4">DNA gyrase subunit B</fullName>
    </recommendedName>
</protein>
<feature type="transmembrane region" description="Helical" evidence="1">
    <location>
        <begin position="12"/>
        <end position="34"/>
    </location>
</feature>
<evidence type="ECO:0000313" key="2">
    <source>
        <dbReference type="EMBL" id="RAU20814.1"/>
    </source>
</evidence>
<keyword evidence="3" id="KW-1185">Reference proteome</keyword>
<evidence type="ECO:0000256" key="1">
    <source>
        <dbReference type="SAM" id="Phobius"/>
    </source>
</evidence>
<feature type="transmembrane region" description="Helical" evidence="1">
    <location>
        <begin position="73"/>
        <end position="92"/>
    </location>
</feature>
<evidence type="ECO:0000313" key="3">
    <source>
        <dbReference type="Proteomes" id="UP000251075"/>
    </source>
</evidence>
<accession>A0A364NUR0</accession>
<gene>
    <name evidence="2" type="ORF">CU669_16200</name>
</gene>